<sequence length="449" mass="49190">MNLHEMDLRHLIHNEVRFRDLARKGTTIITRAEGSTIYDTEGRAYLDAQAGMVLVNIGYGRKELGAVAAAQMGRLMYYHTYFQYANEPAVRLAAKLASLAPAGLGKVFFTLGGAESVETAVKIARLYQRARGRAEGHKIICLDLGYHGNSLGALSATAFAAHRAYYDPLVPGFVHIPSPDTFEGPYRADDPGAGARYAALLEERILAEGPETVAAFLAEPILGVGGIIIPPDDYLRHVRQICDRYGVLLILDEVMTGFGRTGTLWACEQFGVVPDLLCTAKGLTSGYLPLGAVLVGDHVIEAIAEADLPFEHGFTYAGHPVSCAVAMKNIEIIEQERLAERAARMGERLRAGLVARDNPYIAEVRGRGLMVAAELVRDRETRERFPAGDQPFRFAVEAGALREGVITGIAPYRDTLMITPPLVITEEEVDRLVDVYDRVIRQEGDRRRG</sequence>
<dbReference type="InterPro" id="IPR049704">
    <property type="entry name" value="Aminotrans_3_PPA_site"/>
</dbReference>
<dbReference type="PANTHER" id="PTHR43094:SF1">
    <property type="entry name" value="AMINOTRANSFERASE CLASS-III"/>
    <property type="match status" value="1"/>
</dbReference>
<dbReference type="SUPFAM" id="SSF53383">
    <property type="entry name" value="PLP-dependent transferases"/>
    <property type="match status" value="1"/>
</dbReference>
<keyword evidence="2 3" id="KW-0663">Pyridoxal phosphate</keyword>
<organism evidence="4 5">
    <name type="scientific">Symbiobacterium terraclitae</name>
    <dbReference type="NCBI Taxonomy" id="557451"/>
    <lineage>
        <taxon>Bacteria</taxon>
        <taxon>Bacillati</taxon>
        <taxon>Bacillota</taxon>
        <taxon>Clostridia</taxon>
        <taxon>Eubacteriales</taxon>
        <taxon>Symbiobacteriaceae</taxon>
        <taxon>Symbiobacterium</taxon>
    </lineage>
</organism>
<dbReference type="RefSeq" id="WP_209467645.1">
    <property type="nucleotide sequence ID" value="NZ_JAGGLG010000030.1"/>
</dbReference>
<dbReference type="InterPro" id="IPR005814">
    <property type="entry name" value="Aminotrans_3"/>
</dbReference>
<comment type="similarity">
    <text evidence="1 3">Belongs to the class-III pyridoxal-phosphate-dependent aminotransferase family.</text>
</comment>
<dbReference type="Proteomes" id="UP001519289">
    <property type="component" value="Unassembled WGS sequence"/>
</dbReference>
<proteinExistence type="inferred from homology"/>
<reference evidence="4 5" key="1">
    <citation type="submission" date="2021-03" db="EMBL/GenBank/DDBJ databases">
        <title>Genomic Encyclopedia of Type Strains, Phase IV (KMG-IV): sequencing the most valuable type-strain genomes for metagenomic binning, comparative biology and taxonomic classification.</title>
        <authorList>
            <person name="Goeker M."/>
        </authorList>
    </citation>
    <scope>NUCLEOTIDE SEQUENCE [LARGE SCALE GENOMIC DNA]</scope>
    <source>
        <strain evidence="4 5">DSM 27138</strain>
    </source>
</reference>
<keyword evidence="5" id="KW-1185">Reference proteome</keyword>
<dbReference type="EMBL" id="JAGGLG010000030">
    <property type="protein sequence ID" value="MBP2019538.1"/>
    <property type="molecule type" value="Genomic_DNA"/>
</dbReference>
<evidence type="ECO:0000313" key="4">
    <source>
        <dbReference type="EMBL" id="MBP2019538.1"/>
    </source>
</evidence>
<dbReference type="PIRSF" id="PIRSF000521">
    <property type="entry name" value="Transaminase_4ab_Lys_Orn"/>
    <property type="match status" value="1"/>
</dbReference>
<gene>
    <name evidence="4" type="ORF">J2Z79_002980</name>
</gene>
<dbReference type="GO" id="GO:0008483">
    <property type="term" value="F:transaminase activity"/>
    <property type="evidence" value="ECO:0007669"/>
    <property type="project" value="UniProtKB-KW"/>
</dbReference>
<keyword evidence="4" id="KW-0808">Transferase</keyword>
<dbReference type="Gene3D" id="3.90.1150.10">
    <property type="entry name" value="Aspartate Aminotransferase, domain 1"/>
    <property type="match status" value="1"/>
</dbReference>
<evidence type="ECO:0000313" key="5">
    <source>
        <dbReference type="Proteomes" id="UP001519289"/>
    </source>
</evidence>
<dbReference type="PANTHER" id="PTHR43094">
    <property type="entry name" value="AMINOTRANSFERASE"/>
    <property type="match status" value="1"/>
</dbReference>
<dbReference type="InterPro" id="IPR015422">
    <property type="entry name" value="PyrdxlP-dep_Trfase_small"/>
</dbReference>
<dbReference type="InterPro" id="IPR015421">
    <property type="entry name" value="PyrdxlP-dep_Trfase_major"/>
</dbReference>
<dbReference type="InterPro" id="IPR015424">
    <property type="entry name" value="PyrdxlP-dep_Trfase"/>
</dbReference>
<evidence type="ECO:0000256" key="1">
    <source>
        <dbReference type="ARBA" id="ARBA00008954"/>
    </source>
</evidence>
<dbReference type="CDD" id="cd00610">
    <property type="entry name" value="OAT_like"/>
    <property type="match status" value="1"/>
</dbReference>
<keyword evidence="4" id="KW-0032">Aminotransferase</keyword>
<evidence type="ECO:0000256" key="3">
    <source>
        <dbReference type="RuleBase" id="RU003560"/>
    </source>
</evidence>
<accession>A0ABS4JVH2</accession>
<evidence type="ECO:0000256" key="2">
    <source>
        <dbReference type="ARBA" id="ARBA00022898"/>
    </source>
</evidence>
<protein>
    <submittedName>
        <fullName evidence="4">Adenosylmethionine-8-amino-7-oxononanoate aminotransferase</fullName>
    </submittedName>
</protein>
<dbReference type="PROSITE" id="PS00600">
    <property type="entry name" value="AA_TRANSFER_CLASS_3"/>
    <property type="match status" value="1"/>
</dbReference>
<dbReference type="Gene3D" id="3.40.640.10">
    <property type="entry name" value="Type I PLP-dependent aspartate aminotransferase-like (Major domain)"/>
    <property type="match status" value="1"/>
</dbReference>
<dbReference type="Pfam" id="PF00202">
    <property type="entry name" value="Aminotran_3"/>
    <property type="match status" value="1"/>
</dbReference>
<name>A0ABS4JVH2_9FIRM</name>
<comment type="caution">
    <text evidence="4">The sequence shown here is derived from an EMBL/GenBank/DDBJ whole genome shotgun (WGS) entry which is preliminary data.</text>
</comment>